<sequence length="411" mass="45954">MTATTETQSSSWLRNIKRLNCVNGAHTLSKRVMNLDYYSHLPDPKSPNPTSGRDITEATESVNSNRDANSSTFKKDEKVKKTVSFGSEIWSDGMVRSRGRWMTTSHESVRSDKSRRSKGIPNEVMCSDECRDVVATPDFGKDESSRASPTPSETGSDIDQETLREARKFILSAKLLLLSLEKKDGYHAEDTREDENIIVQSDDSMQSEESNPDRTRDEDTITELLDENLEYNDQNETGSLVEVGLDTQMMEELNVDQNEQRIIVETTHLSVKEGGFTDRDYCPSPPAIRRVFLKDGLMTMDATKGLTDETRSHVGLSVVASNQTMHCTSNVNTTKKQSSSTSNADTMSSLSADPVPKLPPLSCTVGSVSVAERVRRWSQAHANARGNMDNLAIKQKGFFWRSHPSQDQRQR</sequence>
<feature type="region of interest" description="Disordered" evidence="1">
    <location>
        <begin position="101"/>
        <end position="122"/>
    </location>
</feature>
<evidence type="ECO:0000313" key="3">
    <source>
        <dbReference type="Proteomes" id="UP000198406"/>
    </source>
</evidence>
<evidence type="ECO:0000313" key="2">
    <source>
        <dbReference type="EMBL" id="GAX10555.1"/>
    </source>
</evidence>
<keyword evidence="3" id="KW-1185">Reference proteome</keyword>
<feature type="region of interest" description="Disordered" evidence="1">
    <location>
        <begin position="328"/>
        <end position="358"/>
    </location>
</feature>
<feature type="compositionally biased region" description="Polar residues" evidence="1">
    <location>
        <begin position="48"/>
        <end position="72"/>
    </location>
</feature>
<protein>
    <submittedName>
        <fullName evidence="2">Uncharacterized protein</fullName>
    </submittedName>
</protein>
<dbReference type="EMBL" id="BDSP01000020">
    <property type="protein sequence ID" value="GAX10555.1"/>
    <property type="molecule type" value="Genomic_DNA"/>
</dbReference>
<reference evidence="2 3" key="1">
    <citation type="journal article" date="2015" name="Plant Cell">
        <title>Oil accumulation by the oleaginous diatom Fistulifera solaris as revealed by the genome and transcriptome.</title>
        <authorList>
            <person name="Tanaka T."/>
            <person name="Maeda Y."/>
            <person name="Veluchamy A."/>
            <person name="Tanaka M."/>
            <person name="Abida H."/>
            <person name="Marechal E."/>
            <person name="Bowler C."/>
            <person name="Muto M."/>
            <person name="Sunaga Y."/>
            <person name="Tanaka M."/>
            <person name="Yoshino T."/>
            <person name="Taniguchi T."/>
            <person name="Fukuda Y."/>
            <person name="Nemoto M."/>
            <person name="Matsumoto M."/>
            <person name="Wong P.S."/>
            <person name="Aburatani S."/>
            <person name="Fujibuchi W."/>
        </authorList>
    </citation>
    <scope>NUCLEOTIDE SEQUENCE [LARGE SCALE GENOMIC DNA]</scope>
    <source>
        <strain evidence="2 3">JPCC DA0580</strain>
    </source>
</reference>
<evidence type="ECO:0000256" key="1">
    <source>
        <dbReference type="SAM" id="MobiDB-lite"/>
    </source>
</evidence>
<feature type="compositionally biased region" description="Polar residues" evidence="1">
    <location>
        <begin position="146"/>
        <end position="157"/>
    </location>
</feature>
<accession>A0A1Z5J996</accession>
<dbReference type="Proteomes" id="UP000198406">
    <property type="component" value="Unassembled WGS sequence"/>
</dbReference>
<feature type="region of interest" description="Disordered" evidence="1">
    <location>
        <begin position="197"/>
        <end position="217"/>
    </location>
</feature>
<feature type="compositionally biased region" description="Polar residues" evidence="1">
    <location>
        <begin position="198"/>
        <end position="209"/>
    </location>
</feature>
<comment type="caution">
    <text evidence="2">The sequence shown here is derived from an EMBL/GenBank/DDBJ whole genome shotgun (WGS) entry which is preliminary data.</text>
</comment>
<name>A0A1Z5J996_FISSO</name>
<proteinExistence type="predicted"/>
<dbReference type="InParanoid" id="A0A1Z5J996"/>
<dbReference type="AlphaFoldDB" id="A0A1Z5J996"/>
<feature type="region of interest" description="Disordered" evidence="1">
    <location>
        <begin position="135"/>
        <end position="161"/>
    </location>
</feature>
<gene>
    <name evidence="2" type="ORF">FisN_40Lh026</name>
</gene>
<organism evidence="2 3">
    <name type="scientific">Fistulifera solaris</name>
    <name type="common">Oleaginous diatom</name>
    <dbReference type="NCBI Taxonomy" id="1519565"/>
    <lineage>
        <taxon>Eukaryota</taxon>
        <taxon>Sar</taxon>
        <taxon>Stramenopiles</taxon>
        <taxon>Ochrophyta</taxon>
        <taxon>Bacillariophyta</taxon>
        <taxon>Bacillariophyceae</taxon>
        <taxon>Bacillariophycidae</taxon>
        <taxon>Naviculales</taxon>
        <taxon>Naviculaceae</taxon>
        <taxon>Fistulifera</taxon>
    </lineage>
</organism>
<feature type="compositionally biased region" description="Low complexity" evidence="1">
    <location>
        <begin position="328"/>
        <end position="351"/>
    </location>
</feature>
<feature type="region of interest" description="Disordered" evidence="1">
    <location>
        <begin position="39"/>
        <end position="77"/>
    </location>
</feature>